<evidence type="ECO:0000256" key="8">
    <source>
        <dbReference type="ARBA" id="ARBA00023242"/>
    </source>
</evidence>
<comment type="caution">
    <text evidence="12">The sequence shown here is derived from an EMBL/GenBank/DDBJ whole genome shotgun (WGS) entry which is preliminary data.</text>
</comment>
<reference evidence="12 13" key="1">
    <citation type="submission" date="2024-01" db="EMBL/GenBank/DDBJ databases">
        <title>The genomes of 5 underutilized Papilionoideae crops provide insights into root nodulation and disease resistanc.</title>
        <authorList>
            <person name="Yuan L."/>
        </authorList>
    </citation>
    <scope>NUCLEOTIDE SEQUENCE [LARGE SCALE GENOMIC DNA]</scope>
    <source>
        <strain evidence="12">ZHUSHIDOU_FW_LH</strain>
        <tissue evidence="12">Leaf</tissue>
    </source>
</reference>
<protein>
    <recommendedName>
        <fullName evidence="11">C2H2-type domain-containing protein</fullName>
    </recommendedName>
</protein>
<dbReference type="Proteomes" id="UP001372338">
    <property type="component" value="Unassembled WGS sequence"/>
</dbReference>
<sequence>MDTEVCHDNNNANHLAKGRCTKRLRPLSPCDVAVTTVTSSCPGAHSKEPGGGGAEDYVSFSSTAISFRSTGKEVEDMTNSLILLAQGKKGENEGGVINNNNTTQSEIATAIAIPAPTKIATAITTSPNVYECKTCNKKFRCFQALGGHRGGHKRPKMTPEEKKALSPPSPPPLLSQLPIFIFEEANQSYVKSSPKIPISLQLGYGNNIGAFNGNKSKIHECSTCGAGFTSGQALGGHMRKHRLTTTANTSTPVVNMEVKPQIVRDIDLNLQAPEEDIQD</sequence>
<keyword evidence="13" id="KW-1185">Reference proteome</keyword>
<dbReference type="EMBL" id="JAYWIO010000005">
    <property type="protein sequence ID" value="KAK7261290.1"/>
    <property type="molecule type" value="Genomic_DNA"/>
</dbReference>
<evidence type="ECO:0000256" key="5">
    <source>
        <dbReference type="ARBA" id="ARBA00022833"/>
    </source>
</evidence>
<feature type="region of interest" description="Disordered" evidence="10">
    <location>
        <begin position="148"/>
        <end position="169"/>
    </location>
</feature>
<evidence type="ECO:0000256" key="6">
    <source>
        <dbReference type="ARBA" id="ARBA00023015"/>
    </source>
</evidence>
<feature type="domain" description="C2H2-type" evidence="11">
    <location>
        <begin position="219"/>
        <end position="241"/>
    </location>
</feature>
<dbReference type="InterPro" id="IPR036236">
    <property type="entry name" value="Znf_C2H2_sf"/>
</dbReference>
<keyword evidence="5" id="KW-0862">Zinc</keyword>
<evidence type="ECO:0000313" key="13">
    <source>
        <dbReference type="Proteomes" id="UP001372338"/>
    </source>
</evidence>
<feature type="domain" description="C2H2-type" evidence="11">
    <location>
        <begin position="130"/>
        <end position="157"/>
    </location>
</feature>
<keyword evidence="2" id="KW-0479">Metal-binding</keyword>
<keyword evidence="3" id="KW-0677">Repeat</keyword>
<dbReference type="AlphaFoldDB" id="A0AAN9ERJ3"/>
<evidence type="ECO:0000259" key="11">
    <source>
        <dbReference type="PROSITE" id="PS50157"/>
    </source>
</evidence>
<dbReference type="Pfam" id="PF13912">
    <property type="entry name" value="zf-C2H2_6"/>
    <property type="match status" value="2"/>
</dbReference>
<dbReference type="PROSITE" id="PS50157">
    <property type="entry name" value="ZINC_FINGER_C2H2_2"/>
    <property type="match status" value="2"/>
</dbReference>
<organism evidence="12 13">
    <name type="scientific">Crotalaria pallida</name>
    <name type="common">Smooth rattlebox</name>
    <name type="synonym">Crotalaria striata</name>
    <dbReference type="NCBI Taxonomy" id="3830"/>
    <lineage>
        <taxon>Eukaryota</taxon>
        <taxon>Viridiplantae</taxon>
        <taxon>Streptophyta</taxon>
        <taxon>Embryophyta</taxon>
        <taxon>Tracheophyta</taxon>
        <taxon>Spermatophyta</taxon>
        <taxon>Magnoliopsida</taxon>
        <taxon>eudicotyledons</taxon>
        <taxon>Gunneridae</taxon>
        <taxon>Pentapetalae</taxon>
        <taxon>rosids</taxon>
        <taxon>fabids</taxon>
        <taxon>Fabales</taxon>
        <taxon>Fabaceae</taxon>
        <taxon>Papilionoideae</taxon>
        <taxon>50 kb inversion clade</taxon>
        <taxon>genistoids sensu lato</taxon>
        <taxon>core genistoids</taxon>
        <taxon>Crotalarieae</taxon>
        <taxon>Crotalaria</taxon>
    </lineage>
</organism>
<gene>
    <name evidence="12" type="ORF">RIF29_27599</name>
</gene>
<evidence type="ECO:0000256" key="10">
    <source>
        <dbReference type="SAM" id="MobiDB-lite"/>
    </source>
</evidence>
<evidence type="ECO:0000256" key="7">
    <source>
        <dbReference type="ARBA" id="ARBA00023163"/>
    </source>
</evidence>
<evidence type="ECO:0000256" key="1">
    <source>
        <dbReference type="ARBA" id="ARBA00004123"/>
    </source>
</evidence>
<dbReference type="Gene3D" id="3.30.160.60">
    <property type="entry name" value="Classic Zinc Finger"/>
    <property type="match status" value="1"/>
</dbReference>
<dbReference type="PANTHER" id="PTHR26374">
    <property type="entry name" value="ZINC FINGER PROTEIN ZAT5"/>
    <property type="match status" value="1"/>
</dbReference>
<proteinExistence type="predicted"/>
<evidence type="ECO:0000256" key="2">
    <source>
        <dbReference type="ARBA" id="ARBA00022723"/>
    </source>
</evidence>
<keyword evidence="7" id="KW-0804">Transcription</keyword>
<dbReference type="GO" id="GO:0008270">
    <property type="term" value="F:zinc ion binding"/>
    <property type="evidence" value="ECO:0007669"/>
    <property type="project" value="UniProtKB-KW"/>
</dbReference>
<keyword evidence="8" id="KW-0539">Nucleus</keyword>
<evidence type="ECO:0000256" key="3">
    <source>
        <dbReference type="ARBA" id="ARBA00022737"/>
    </source>
</evidence>
<dbReference type="SMART" id="SM00355">
    <property type="entry name" value="ZnF_C2H2"/>
    <property type="match status" value="2"/>
</dbReference>
<evidence type="ECO:0000313" key="12">
    <source>
        <dbReference type="EMBL" id="KAK7261290.1"/>
    </source>
</evidence>
<keyword evidence="4 9" id="KW-0863">Zinc-finger</keyword>
<name>A0AAN9ERJ3_CROPI</name>
<evidence type="ECO:0000256" key="9">
    <source>
        <dbReference type="PROSITE-ProRule" id="PRU00042"/>
    </source>
</evidence>
<evidence type="ECO:0000256" key="4">
    <source>
        <dbReference type="ARBA" id="ARBA00022771"/>
    </source>
</evidence>
<dbReference type="PANTHER" id="PTHR26374:SF425">
    <property type="entry name" value="C2H2-TYPE ZINC FINGER PROTEIN"/>
    <property type="match status" value="1"/>
</dbReference>
<dbReference type="SUPFAM" id="SSF57667">
    <property type="entry name" value="beta-beta-alpha zinc fingers"/>
    <property type="match status" value="1"/>
</dbReference>
<dbReference type="GO" id="GO:0005634">
    <property type="term" value="C:nucleus"/>
    <property type="evidence" value="ECO:0007669"/>
    <property type="project" value="UniProtKB-SubCell"/>
</dbReference>
<dbReference type="InterPro" id="IPR013087">
    <property type="entry name" value="Znf_C2H2_type"/>
</dbReference>
<comment type="subcellular location">
    <subcellularLocation>
        <location evidence="1">Nucleus</location>
    </subcellularLocation>
</comment>
<accession>A0AAN9ERJ3</accession>
<keyword evidence="6" id="KW-0805">Transcription regulation</keyword>
<dbReference type="PROSITE" id="PS00028">
    <property type="entry name" value="ZINC_FINGER_C2H2_1"/>
    <property type="match status" value="2"/>
</dbReference>